<organism evidence="3 4">
    <name type="scientific">Ectopseudomonas chengduensis</name>
    <dbReference type="NCBI Taxonomy" id="489632"/>
    <lineage>
        <taxon>Bacteria</taxon>
        <taxon>Pseudomonadati</taxon>
        <taxon>Pseudomonadota</taxon>
        <taxon>Gammaproteobacteria</taxon>
        <taxon>Pseudomonadales</taxon>
        <taxon>Pseudomonadaceae</taxon>
        <taxon>Ectopseudomonas</taxon>
    </lineage>
</organism>
<dbReference type="GO" id="GO:0120010">
    <property type="term" value="P:intermembrane phospholipid transfer"/>
    <property type="evidence" value="ECO:0007669"/>
    <property type="project" value="TreeGrafter"/>
</dbReference>
<comment type="similarity">
    <text evidence="1">Belongs to the MlaA family.</text>
</comment>
<dbReference type="PANTHER" id="PTHR30035:SF3">
    <property type="entry name" value="INTERMEMBRANE PHOSPHOLIPID TRANSPORT SYSTEM LIPOPROTEIN MLAA"/>
    <property type="match status" value="1"/>
</dbReference>
<evidence type="ECO:0000313" key="4">
    <source>
        <dbReference type="Proteomes" id="UP000199467"/>
    </source>
</evidence>
<dbReference type="EMBL" id="FMZQ01000004">
    <property type="protein sequence ID" value="SDC57047.1"/>
    <property type="molecule type" value="Genomic_DNA"/>
</dbReference>
<dbReference type="PRINTS" id="PR01805">
    <property type="entry name" value="VACJLIPOPROT"/>
</dbReference>
<dbReference type="InterPro" id="IPR007428">
    <property type="entry name" value="MlaA"/>
</dbReference>
<keyword evidence="2" id="KW-0732">Signal</keyword>
<dbReference type="Pfam" id="PF04333">
    <property type="entry name" value="MlaA"/>
    <property type="match status" value="1"/>
</dbReference>
<name>A0A1G6MP91_9GAMM</name>
<evidence type="ECO:0000313" key="3">
    <source>
        <dbReference type="EMBL" id="SDC57047.1"/>
    </source>
</evidence>
<dbReference type="Proteomes" id="UP000199467">
    <property type="component" value="Unassembled WGS sequence"/>
</dbReference>
<dbReference type="PANTHER" id="PTHR30035">
    <property type="entry name" value="LIPOPROTEIN VACJ-RELATED"/>
    <property type="match status" value="1"/>
</dbReference>
<dbReference type="GO" id="GO:0016020">
    <property type="term" value="C:membrane"/>
    <property type="evidence" value="ECO:0007669"/>
    <property type="project" value="InterPro"/>
</dbReference>
<protein>
    <submittedName>
        <fullName evidence="3">Phospholipid-binding lipoprotein MlaA</fullName>
    </submittedName>
</protein>
<gene>
    <name evidence="3" type="ORF">SAMN05216576_104122</name>
</gene>
<sequence>MVKHSTLIFALLLASGQTLAESQVDADGFTNPLQNLQFNPGLDQQEFERASSDALQVYDPLESWNRRVYHFNYRFDQWVFLPVVDGYRYVTPNLVQTGVHNFFNNLGEIPTLANSVLQLKGKRAMNSTARLLFNTILGVGGIWDPATKMGLPRLSEDFGQTLGYYGVPAGPYLMLPLLGPSNLRDTGGLVADYSLENAVNYLDVADASRSNPGITALRIVDTRANTGFRYGQLNSPFEYEKIRYFYNESRKLKIAD</sequence>
<accession>A0A1G6MP91</accession>
<keyword evidence="3" id="KW-0449">Lipoprotein</keyword>
<proteinExistence type="inferred from homology"/>
<reference evidence="4" key="1">
    <citation type="submission" date="2016-10" db="EMBL/GenBank/DDBJ databases">
        <authorList>
            <person name="Varghese N."/>
            <person name="Submissions S."/>
        </authorList>
    </citation>
    <scope>NUCLEOTIDE SEQUENCE [LARGE SCALE GENOMIC DNA]</scope>
    <source>
        <strain evidence="4">DSM 26382</strain>
    </source>
</reference>
<keyword evidence="4" id="KW-1185">Reference proteome</keyword>
<evidence type="ECO:0000256" key="2">
    <source>
        <dbReference type="ARBA" id="ARBA00022729"/>
    </source>
</evidence>
<dbReference type="AlphaFoldDB" id="A0A1G6MP91"/>
<evidence type="ECO:0000256" key="1">
    <source>
        <dbReference type="ARBA" id="ARBA00010634"/>
    </source>
</evidence>